<organism evidence="1 2">
    <name type="scientific">Dermacentor silvarum</name>
    <name type="common">Tick</name>
    <dbReference type="NCBI Taxonomy" id="543639"/>
    <lineage>
        <taxon>Eukaryota</taxon>
        <taxon>Metazoa</taxon>
        <taxon>Ecdysozoa</taxon>
        <taxon>Arthropoda</taxon>
        <taxon>Chelicerata</taxon>
        <taxon>Arachnida</taxon>
        <taxon>Acari</taxon>
        <taxon>Parasitiformes</taxon>
        <taxon>Ixodida</taxon>
        <taxon>Ixodoidea</taxon>
        <taxon>Ixodidae</taxon>
        <taxon>Rhipicephalinae</taxon>
        <taxon>Dermacentor</taxon>
    </lineage>
</organism>
<sequence length="229" mass="24055">MKGHSAQFLHSEGDGGSVAEPYGRLYTSVPGPAGSSTWQPSSASQQPSVNAGPFPGASQTPWGEAVGQFGKQTIPRLTCNLPSALPKVLPVTVTSPWQPSNTLQQRRVAADLSPQASQMSWGVAVGQFGQPLSSFNSSAASFPPEVLPATVRPADGARPSEEVQRYATMLARDKSDPTRFRILGISFDTPAAVEGGLSNVGAWHLDSSSAQQESELGASSWDYNPEGCL</sequence>
<keyword evidence="2" id="KW-1185">Reference proteome</keyword>
<reference evidence="1" key="1">
    <citation type="submission" date="2020-05" db="EMBL/GenBank/DDBJ databases">
        <title>Large-scale comparative analyses of tick genomes elucidate their genetic diversity and vector capacities.</title>
        <authorList>
            <person name="Jia N."/>
            <person name="Wang J."/>
            <person name="Shi W."/>
            <person name="Du L."/>
            <person name="Sun Y."/>
            <person name="Zhan W."/>
            <person name="Jiang J."/>
            <person name="Wang Q."/>
            <person name="Zhang B."/>
            <person name="Ji P."/>
            <person name="Sakyi L.B."/>
            <person name="Cui X."/>
            <person name="Yuan T."/>
            <person name="Jiang B."/>
            <person name="Yang W."/>
            <person name="Lam T.T.-Y."/>
            <person name="Chang Q."/>
            <person name="Ding S."/>
            <person name="Wang X."/>
            <person name="Zhu J."/>
            <person name="Ruan X."/>
            <person name="Zhao L."/>
            <person name="Wei J."/>
            <person name="Que T."/>
            <person name="Du C."/>
            <person name="Cheng J."/>
            <person name="Dai P."/>
            <person name="Han X."/>
            <person name="Huang E."/>
            <person name="Gao Y."/>
            <person name="Liu J."/>
            <person name="Shao H."/>
            <person name="Ye R."/>
            <person name="Li L."/>
            <person name="Wei W."/>
            <person name="Wang X."/>
            <person name="Wang C."/>
            <person name="Yang T."/>
            <person name="Huo Q."/>
            <person name="Li W."/>
            <person name="Guo W."/>
            <person name="Chen H."/>
            <person name="Zhou L."/>
            <person name="Ni X."/>
            <person name="Tian J."/>
            <person name="Zhou Y."/>
            <person name="Sheng Y."/>
            <person name="Liu T."/>
            <person name="Pan Y."/>
            <person name="Xia L."/>
            <person name="Li J."/>
            <person name="Zhao F."/>
            <person name="Cao W."/>
        </authorList>
    </citation>
    <scope>NUCLEOTIDE SEQUENCE</scope>
    <source>
        <strain evidence="1">Dsil-2018</strain>
    </source>
</reference>
<accession>A0ACB8DPX0</accession>
<evidence type="ECO:0000313" key="1">
    <source>
        <dbReference type="EMBL" id="KAH7974401.1"/>
    </source>
</evidence>
<proteinExistence type="predicted"/>
<gene>
    <name evidence="1" type="ORF">HPB49_015034</name>
</gene>
<protein>
    <submittedName>
        <fullName evidence="1">Uncharacterized protein</fullName>
    </submittedName>
</protein>
<dbReference type="Proteomes" id="UP000821865">
    <property type="component" value="Chromosome 10"/>
</dbReference>
<comment type="caution">
    <text evidence="1">The sequence shown here is derived from an EMBL/GenBank/DDBJ whole genome shotgun (WGS) entry which is preliminary data.</text>
</comment>
<dbReference type="EMBL" id="CM023479">
    <property type="protein sequence ID" value="KAH7974401.1"/>
    <property type="molecule type" value="Genomic_DNA"/>
</dbReference>
<name>A0ACB8DPX0_DERSI</name>
<evidence type="ECO:0000313" key="2">
    <source>
        <dbReference type="Proteomes" id="UP000821865"/>
    </source>
</evidence>